<keyword evidence="9" id="KW-1185">Reference proteome</keyword>
<dbReference type="Pfam" id="PF02721">
    <property type="entry name" value="DUF223"/>
    <property type="match status" value="1"/>
</dbReference>
<proteinExistence type="inferred from homology"/>
<dbReference type="AlphaFoldDB" id="A0AAW1KBG1"/>
<dbReference type="InterPro" id="IPR013955">
    <property type="entry name" value="Rep_factor-A_C"/>
</dbReference>
<organism evidence="8 9">
    <name type="scientific">Saponaria officinalis</name>
    <name type="common">Common soapwort</name>
    <name type="synonym">Lychnis saponaria</name>
    <dbReference type="NCBI Taxonomy" id="3572"/>
    <lineage>
        <taxon>Eukaryota</taxon>
        <taxon>Viridiplantae</taxon>
        <taxon>Streptophyta</taxon>
        <taxon>Embryophyta</taxon>
        <taxon>Tracheophyta</taxon>
        <taxon>Spermatophyta</taxon>
        <taxon>Magnoliopsida</taxon>
        <taxon>eudicotyledons</taxon>
        <taxon>Gunneridae</taxon>
        <taxon>Pentapetalae</taxon>
        <taxon>Caryophyllales</taxon>
        <taxon>Caryophyllaceae</taxon>
        <taxon>Caryophylleae</taxon>
        <taxon>Saponaria</taxon>
    </lineage>
</organism>
<evidence type="ECO:0000313" key="9">
    <source>
        <dbReference type="Proteomes" id="UP001443914"/>
    </source>
</evidence>
<evidence type="ECO:0000256" key="2">
    <source>
        <dbReference type="ARBA" id="ARBA00022723"/>
    </source>
</evidence>
<keyword evidence="2" id="KW-0479">Metal-binding</keyword>
<comment type="caution">
    <text evidence="8">The sequence shown here is derived from an EMBL/GenBank/DDBJ whole genome shotgun (WGS) entry which is preliminary data.</text>
</comment>
<feature type="domain" description="Replication protein A 70 kDa DNA-binding subunit B/D first OB fold" evidence="6">
    <location>
        <begin position="2"/>
        <end position="104"/>
    </location>
</feature>
<dbReference type="Gene3D" id="2.40.50.140">
    <property type="entry name" value="Nucleic acid-binding proteins"/>
    <property type="match status" value="3"/>
</dbReference>
<dbReference type="PANTHER" id="PTHR47165:SF4">
    <property type="entry name" value="OS03G0429900 PROTEIN"/>
    <property type="match status" value="1"/>
</dbReference>
<name>A0AAW1KBG1_SAPOF</name>
<sequence>MFSEINADKETWRIRGRLIRVWKVPQLNNTTETRCLDMIIMDEKQSKIHATIKSSLISNFSPRLREGLLVIISNFGVDLNNDKQRVCSHKFKISFFRSTSIRECENIPIPLYGFDFVNFEDILSNKVNPNIFLDIIGLLKGVSPIVNVGDQVNKKKILKIDLQDASFDNDDTSHTLSEISTGNSVTIDEEFCRLSIRKFVDELQEINEPCYCAVLATTVKIETESGWFYLCCKACIGKVTGVGNGLWKCEVCRQDVKFVVPRFRVTLRVMDDTGIASFVMFDKEVSKLLNTSASTLKESLIKDDDADTFPEELDDLLKKQFLFRIRITDFNLKNNWRK</sequence>
<evidence type="ECO:0000259" key="6">
    <source>
        <dbReference type="Pfam" id="PF02721"/>
    </source>
</evidence>
<dbReference type="EMBL" id="JBDFQZ010000006">
    <property type="protein sequence ID" value="KAK9714944.1"/>
    <property type="molecule type" value="Genomic_DNA"/>
</dbReference>
<evidence type="ECO:0000313" key="8">
    <source>
        <dbReference type="EMBL" id="KAK9714944.1"/>
    </source>
</evidence>
<dbReference type="Proteomes" id="UP001443914">
    <property type="component" value="Unassembled WGS sequence"/>
</dbReference>
<dbReference type="SUPFAM" id="SSF50249">
    <property type="entry name" value="Nucleic acid-binding proteins"/>
    <property type="match status" value="2"/>
</dbReference>
<dbReference type="InterPro" id="IPR047192">
    <property type="entry name" value="Euk_RPA1_DBD_C"/>
</dbReference>
<keyword evidence="5" id="KW-0238">DNA-binding</keyword>
<reference evidence="8" key="1">
    <citation type="submission" date="2024-03" db="EMBL/GenBank/DDBJ databases">
        <title>WGS assembly of Saponaria officinalis var. Norfolk2.</title>
        <authorList>
            <person name="Jenkins J."/>
            <person name="Shu S."/>
            <person name="Grimwood J."/>
            <person name="Barry K."/>
            <person name="Goodstein D."/>
            <person name="Schmutz J."/>
            <person name="Leebens-Mack J."/>
            <person name="Osbourn A."/>
        </authorList>
    </citation>
    <scope>NUCLEOTIDE SEQUENCE [LARGE SCALE GENOMIC DNA]</scope>
    <source>
        <strain evidence="8">JIC</strain>
    </source>
</reference>
<evidence type="ECO:0000256" key="4">
    <source>
        <dbReference type="ARBA" id="ARBA00022833"/>
    </source>
</evidence>
<evidence type="ECO:0000256" key="5">
    <source>
        <dbReference type="ARBA" id="ARBA00023125"/>
    </source>
</evidence>
<dbReference type="CDD" id="cd04480">
    <property type="entry name" value="RPA1_DBD_A_like"/>
    <property type="match status" value="1"/>
</dbReference>
<accession>A0AAW1KBG1</accession>
<keyword evidence="3" id="KW-0863">Zinc-finger</keyword>
<evidence type="ECO:0000256" key="3">
    <source>
        <dbReference type="ARBA" id="ARBA00022771"/>
    </source>
</evidence>
<dbReference type="PANTHER" id="PTHR47165">
    <property type="entry name" value="OS03G0429900 PROTEIN"/>
    <property type="match status" value="1"/>
</dbReference>
<dbReference type="InterPro" id="IPR012340">
    <property type="entry name" value="NA-bd_OB-fold"/>
</dbReference>
<gene>
    <name evidence="8" type="ORF">RND81_06G132200</name>
</gene>
<dbReference type="GO" id="GO:0003677">
    <property type="term" value="F:DNA binding"/>
    <property type="evidence" value="ECO:0007669"/>
    <property type="project" value="UniProtKB-KW"/>
</dbReference>
<keyword evidence="4" id="KW-0862">Zinc</keyword>
<dbReference type="Pfam" id="PF08646">
    <property type="entry name" value="Rep_fac-A_C"/>
    <property type="match status" value="1"/>
</dbReference>
<dbReference type="CDD" id="cd04476">
    <property type="entry name" value="RPA1_DBD_C"/>
    <property type="match status" value="1"/>
</dbReference>
<evidence type="ECO:0000256" key="1">
    <source>
        <dbReference type="ARBA" id="ARBA00005690"/>
    </source>
</evidence>
<dbReference type="InterPro" id="IPR003871">
    <property type="entry name" value="RFA1B/D_OB_1st"/>
</dbReference>
<feature type="domain" description="Replication factor A C-terminal" evidence="7">
    <location>
        <begin position="211"/>
        <end position="330"/>
    </location>
</feature>
<protein>
    <recommendedName>
        <fullName evidence="10">Replication factor A C-terminal domain-containing protein</fullName>
    </recommendedName>
</protein>
<evidence type="ECO:0008006" key="10">
    <source>
        <dbReference type="Google" id="ProtNLM"/>
    </source>
</evidence>
<comment type="similarity">
    <text evidence="1">Belongs to the replication factor A protein 1 family.</text>
</comment>
<dbReference type="GO" id="GO:0008270">
    <property type="term" value="F:zinc ion binding"/>
    <property type="evidence" value="ECO:0007669"/>
    <property type="project" value="UniProtKB-KW"/>
</dbReference>
<evidence type="ECO:0000259" key="7">
    <source>
        <dbReference type="Pfam" id="PF08646"/>
    </source>
</evidence>